<evidence type="ECO:0000256" key="4">
    <source>
        <dbReference type="ARBA" id="ARBA00022490"/>
    </source>
</evidence>
<evidence type="ECO:0000256" key="13">
    <source>
        <dbReference type="ARBA" id="ARBA00023315"/>
    </source>
</evidence>
<dbReference type="GO" id="GO:0000287">
    <property type="term" value="F:magnesium ion binding"/>
    <property type="evidence" value="ECO:0007669"/>
    <property type="project" value="InterPro"/>
</dbReference>
<evidence type="ECO:0000256" key="2">
    <source>
        <dbReference type="ARBA" id="ARBA00005166"/>
    </source>
</evidence>
<comment type="catalytic activity">
    <reaction evidence="15">
        <text>alpha-D-glucosamine 1-phosphate + acetyl-CoA = N-acetyl-alpha-D-glucosamine 1-phosphate + CoA + H(+)</text>
        <dbReference type="Rhea" id="RHEA:13725"/>
        <dbReference type="ChEBI" id="CHEBI:15378"/>
        <dbReference type="ChEBI" id="CHEBI:57287"/>
        <dbReference type="ChEBI" id="CHEBI:57288"/>
        <dbReference type="ChEBI" id="CHEBI:57776"/>
        <dbReference type="ChEBI" id="CHEBI:58516"/>
        <dbReference type="EC" id="2.3.1.157"/>
    </reaction>
</comment>
<keyword evidence="5" id="KW-0808">Transferase</keyword>
<dbReference type="Pfam" id="PF00483">
    <property type="entry name" value="NTP_transferase"/>
    <property type="match status" value="1"/>
</dbReference>
<evidence type="ECO:0000256" key="10">
    <source>
        <dbReference type="ARBA" id="ARBA00022960"/>
    </source>
</evidence>
<dbReference type="InterPro" id="IPR038009">
    <property type="entry name" value="GlmU_C_LbH"/>
</dbReference>
<evidence type="ECO:0000256" key="15">
    <source>
        <dbReference type="ARBA" id="ARBA00048247"/>
    </source>
</evidence>
<dbReference type="Gene3D" id="3.90.550.10">
    <property type="entry name" value="Spore Coat Polysaccharide Biosynthesis Protein SpsA, Chain A"/>
    <property type="match status" value="1"/>
</dbReference>
<protein>
    <submittedName>
        <fullName evidence="18">Unannotated protein</fullName>
    </submittedName>
</protein>
<dbReference type="AlphaFoldDB" id="A0A6J6BVL4"/>
<keyword evidence="10" id="KW-0133">Cell shape</keyword>
<evidence type="ECO:0000313" key="18">
    <source>
        <dbReference type="EMBL" id="CAB4543102.1"/>
    </source>
</evidence>
<evidence type="ECO:0000256" key="6">
    <source>
        <dbReference type="ARBA" id="ARBA00022695"/>
    </source>
</evidence>
<evidence type="ECO:0000256" key="16">
    <source>
        <dbReference type="ARBA" id="ARBA00048493"/>
    </source>
</evidence>
<dbReference type="SUPFAM" id="SSF53448">
    <property type="entry name" value="Nucleotide-diphospho-sugar transferases"/>
    <property type="match status" value="1"/>
</dbReference>
<dbReference type="InterPro" id="IPR005835">
    <property type="entry name" value="NTP_transferase_dom"/>
</dbReference>
<reference evidence="18" key="1">
    <citation type="submission" date="2020-05" db="EMBL/GenBank/DDBJ databases">
        <authorList>
            <person name="Chiriac C."/>
            <person name="Salcher M."/>
            <person name="Ghai R."/>
            <person name="Kavagutti S V."/>
        </authorList>
    </citation>
    <scope>NUCLEOTIDE SEQUENCE</scope>
</reference>
<keyword evidence="6" id="KW-0548">Nucleotidyltransferase</keyword>
<name>A0A6J6BVL4_9ZZZZ</name>
<dbReference type="GO" id="GO:0019134">
    <property type="term" value="F:glucosamine-1-phosphate N-acetyltransferase activity"/>
    <property type="evidence" value="ECO:0007669"/>
    <property type="project" value="UniProtKB-EC"/>
</dbReference>
<dbReference type="NCBIfam" id="TIGR01173">
    <property type="entry name" value="glmU"/>
    <property type="match status" value="1"/>
</dbReference>
<evidence type="ECO:0000256" key="14">
    <source>
        <dbReference type="ARBA" id="ARBA00023316"/>
    </source>
</evidence>
<proteinExistence type="inferred from homology"/>
<dbReference type="GO" id="GO:0008360">
    <property type="term" value="P:regulation of cell shape"/>
    <property type="evidence" value="ECO:0007669"/>
    <property type="project" value="UniProtKB-KW"/>
</dbReference>
<evidence type="ECO:0000256" key="9">
    <source>
        <dbReference type="ARBA" id="ARBA00022842"/>
    </source>
</evidence>
<comment type="cofactor">
    <cofactor evidence="1">
        <name>Mg(2+)</name>
        <dbReference type="ChEBI" id="CHEBI:18420"/>
    </cofactor>
</comment>
<dbReference type="GO" id="GO:0000902">
    <property type="term" value="P:cell morphogenesis"/>
    <property type="evidence" value="ECO:0007669"/>
    <property type="project" value="InterPro"/>
</dbReference>
<dbReference type="Gene3D" id="2.160.10.10">
    <property type="entry name" value="Hexapeptide repeat proteins"/>
    <property type="match status" value="1"/>
</dbReference>
<keyword evidence="8" id="KW-0677">Repeat</keyword>
<dbReference type="HAMAP" id="MF_01631">
    <property type="entry name" value="GlmU"/>
    <property type="match status" value="1"/>
</dbReference>
<keyword evidence="12" id="KW-0511">Multifunctional enzyme</keyword>
<dbReference type="InterPro" id="IPR029044">
    <property type="entry name" value="Nucleotide-diphossugar_trans"/>
</dbReference>
<keyword evidence="13" id="KW-0012">Acyltransferase</keyword>
<evidence type="ECO:0000256" key="7">
    <source>
        <dbReference type="ARBA" id="ARBA00022723"/>
    </source>
</evidence>
<evidence type="ECO:0000256" key="12">
    <source>
        <dbReference type="ARBA" id="ARBA00023268"/>
    </source>
</evidence>
<dbReference type="GO" id="GO:0006048">
    <property type="term" value="P:UDP-N-acetylglucosamine biosynthetic process"/>
    <property type="evidence" value="ECO:0007669"/>
    <property type="project" value="InterPro"/>
</dbReference>
<dbReference type="PANTHER" id="PTHR43584">
    <property type="entry name" value="NUCLEOTIDYL TRANSFERASE"/>
    <property type="match status" value="1"/>
</dbReference>
<evidence type="ECO:0000256" key="5">
    <source>
        <dbReference type="ARBA" id="ARBA00022679"/>
    </source>
</evidence>
<dbReference type="CDD" id="cd02540">
    <property type="entry name" value="GT2_GlmU_N_bac"/>
    <property type="match status" value="1"/>
</dbReference>
<dbReference type="NCBIfam" id="NF010932">
    <property type="entry name" value="PRK14352.1"/>
    <property type="match status" value="1"/>
</dbReference>
<dbReference type="CDD" id="cd03353">
    <property type="entry name" value="LbH_GlmU_C"/>
    <property type="match status" value="1"/>
</dbReference>
<dbReference type="GO" id="GO:0009252">
    <property type="term" value="P:peptidoglycan biosynthetic process"/>
    <property type="evidence" value="ECO:0007669"/>
    <property type="project" value="UniProtKB-KW"/>
</dbReference>
<evidence type="ECO:0000256" key="3">
    <source>
        <dbReference type="ARBA" id="ARBA00005208"/>
    </source>
</evidence>
<evidence type="ECO:0000259" key="17">
    <source>
        <dbReference type="Pfam" id="PF00483"/>
    </source>
</evidence>
<evidence type="ECO:0000256" key="8">
    <source>
        <dbReference type="ARBA" id="ARBA00022737"/>
    </source>
</evidence>
<keyword evidence="9" id="KW-0460">Magnesium</keyword>
<keyword evidence="7" id="KW-0479">Metal-binding</keyword>
<dbReference type="GO" id="GO:0071555">
    <property type="term" value="P:cell wall organization"/>
    <property type="evidence" value="ECO:0007669"/>
    <property type="project" value="UniProtKB-KW"/>
</dbReference>
<sequence length="470" mass="49753">MRQLAVVVLAAGEGTRMKSSVPKVLHEIAGLPMIGHVLATAHSLDANHVIVVLRHEREKIESYVAQHFPTSEIAVQDEVPGTGRAAEVALDLLPKSFDGDVLVLSGDVPLIDVQSISELIERHRESGSLATLASCELSNPTGYGRIIRSRGELVGIVEQKDASDEQRAITEVNSGVYVFDAVQLKSALAKVTTNNASNEKYLTDVVSMLIEKGPVQAFQILDRWLVAGINDRVQLSEVSRELNSRIVQAWQLAGVTVDEPASTWIDITVQLGQDVRILPSTRLHGITTIGEASTIGPDTTLQDCQIGSSAKITRSVADSVRVADGASVGPFAFLRPGTDLGSDGKIGAFVETKNAKIGPGAKVPHLSYVGDAEIGEGANIGAGTIFANYDGVDKHKTKVGKHARTGSGNVFVAPVSIGDGAYTAAGSTIRRDVEAGSLALNPVTQKNLADWVLQKRPGSASAKVAKKETE</sequence>
<keyword evidence="11" id="KW-0573">Peptidoglycan synthesis</keyword>
<evidence type="ECO:0000256" key="11">
    <source>
        <dbReference type="ARBA" id="ARBA00022984"/>
    </source>
</evidence>
<evidence type="ECO:0000256" key="1">
    <source>
        <dbReference type="ARBA" id="ARBA00001946"/>
    </source>
</evidence>
<dbReference type="GO" id="GO:0005737">
    <property type="term" value="C:cytoplasm"/>
    <property type="evidence" value="ECO:0007669"/>
    <property type="project" value="InterPro"/>
</dbReference>
<keyword evidence="4" id="KW-0963">Cytoplasm</keyword>
<dbReference type="EMBL" id="CAEZST010000005">
    <property type="protein sequence ID" value="CAB4543102.1"/>
    <property type="molecule type" value="Genomic_DNA"/>
</dbReference>
<dbReference type="PANTHER" id="PTHR43584:SF3">
    <property type="entry name" value="BIFUNCTIONAL PROTEIN GLMU"/>
    <property type="match status" value="1"/>
</dbReference>
<comment type="catalytic activity">
    <reaction evidence="16">
        <text>N-acetyl-alpha-D-glucosamine 1-phosphate + UTP + H(+) = UDP-N-acetyl-alpha-D-glucosamine + diphosphate</text>
        <dbReference type="Rhea" id="RHEA:13509"/>
        <dbReference type="ChEBI" id="CHEBI:15378"/>
        <dbReference type="ChEBI" id="CHEBI:33019"/>
        <dbReference type="ChEBI" id="CHEBI:46398"/>
        <dbReference type="ChEBI" id="CHEBI:57705"/>
        <dbReference type="ChEBI" id="CHEBI:57776"/>
        <dbReference type="EC" id="2.7.7.23"/>
    </reaction>
</comment>
<comment type="pathway">
    <text evidence="3">Nucleotide-sugar biosynthesis; UDP-N-acetyl-alpha-D-glucosamine biosynthesis; UDP-N-acetyl-alpha-D-glucosamine from N-acetyl-alpha-D-glucosamine 1-phosphate: step 1/1.</text>
</comment>
<dbReference type="InterPro" id="IPR005882">
    <property type="entry name" value="Bifunctional_GlmU"/>
</dbReference>
<dbReference type="EMBL" id="CAEZTO010000001">
    <property type="protein sequence ID" value="CAB4561982.1"/>
    <property type="molecule type" value="Genomic_DNA"/>
</dbReference>
<keyword evidence="14" id="KW-0961">Cell wall biogenesis/degradation</keyword>
<organism evidence="18">
    <name type="scientific">freshwater metagenome</name>
    <dbReference type="NCBI Taxonomy" id="449393"/>
    <lineage>
        <taxon>unclassified sequences</taxon>
        <taxon>metagenomes</taxon>
        <taxon>ecological metagenomes</taxon>
    </lineage>
</organism>
<comment type="pathway">
    <text evidence="2">Nucleotide-sugar biosynthesis; UDP-N-acetyl-alpha-D-glucosamine biosynthesis; N-acetyl-alpha-D-glucosamine 1-phosphate from alpha-D-glucosamine 6-phosphate (route II): step 2/2.</text>
</comment>
<feature type="domain" description="Nucleotidyl transferase" evidence="17">
    <location>
        <begin position="6"/>
        <end position="224"/>
    </location>
</feature>
<dbReference type="SUPFAM" id="SSF51161">
    <property type="entry name" value="Trimeric LpxA-like enzymes"/>
    <property type="match status" value="1"/>
</dbReference>
<dbReference type="InterPro" id="IPR050065">
    <property type="entry name" value="GlmU-like"/>
</dbReference>
<dbReference type="GO" id="GO:0003977">
    <property type="term" value="F:UDP-N-acetylglucosamine diphosphorylase activity"/>
    <property type="evidence" value="ECO:0007669"/>
    <property type="project" value="UniProtKB-EC"/>
</dbReference>
<evidence type="ECO:0000313" key="19">
    <source>
        <dbReference type="EMBL" id="CAB4561982.1"/>
    </source>
</evidence>
<gene>
    <name evidence="18" type="ORF">UFOPK1503_00393</name>
    <name evidence="19" type="ORF">UFOPK1693_00089</name>
</gene>
<accession>A0A6J6BVL4</accession>
<dbReference type="InterPro" id="IPR011004">
    <property type="entry name" value="Trimer_LpxA-like_sf"/>
</dbReference>